<evidence type="ECO:0000313" key="2">
    <source>
        <dbReference type="EMBL" id="GIL67960.1"/>
    </source>
</evidence>
<keyword evidence="3" id="KW-1185">Reference proteome</keyword>
<comment type="caution">
    <text evidence="2">The sequence shown here is derived from an EMBL/GenBank/DDBJ whole genome shotgun (WGS) entry which is preliminary data.</text>
</comment>
<organism evidence="2 3">
    <name type="scientific">Volvox africanus</name>
    <dbReference type="NCBI Taxonomy" id="51714"/>
    <lineage>
        <taxon>Eukaryota</taxon>
        <taxon>Viridiplantae</taxon>
        <taxon>Chlorophyta</taxon>
        <taxon>core chlorophytes</taxon>
        <taxon>Chlorophyceae</taxon>
        <taxon>CS clade</taxon>
        <taxon>Chlamydomonadales</taxon>
        <taxon>Volvocaceae</taxon>
        <taxon>Volvox</taxon>
    </lineage>
</organism>
<feature type="non-terminal residue" evidence="2">
    <location>
        <position position="1"/>
    </location>
</feature>
<evidence type="ECO:0000313" key="3">
    <source>
        <dbReference type="Proteomes" id="UP000747399"/>
    </source>
</evidence>
<gene>
    <name evidence="2" type="ORF">Vafri_21184</name>
</gene>
<accession>A0A8J4BSU9</accession>
<proteinExistence type="predicted"/>
<dbReference type="Proteomes" id="UP000747399">
    <property type="component" value="Unassembled WGS sequence"/>
</dbReference>
<sequence>RGWHWNMRRSQPAISGIATPQLMLLVCIMVRSDPLSLPLRVSPPSFGAPTRRACSSRSTSAVREDRGVGCGGSQYATAMPPDAAAGARHLTTDLSTVATTAARCGLTGQSRRQSVLACIQSQPSRHKRGRRCSSETTMVGVEDRPTAAPPPSASPTSLITCTWRAPTAAAAAVMTGAVKPKNADWGDRVGLSESKPVTLSNVSPLTESTNPVSSGKPGDVPQIEVVLR</sequence>
<name>A0A8J4BSU9_9CHLO</name>
<evidence type="ECO:0000256" key="1">
    <source>
        <dbReference type="SAM" id="MobiDB-lite"/>
    </source>
</evidence>
<feature type="compositionally biased region" description="Polar residues" evidence="1">
    <location>
        <begin position="195"/>
        <end position="213"/>
    </location>
</feature>
<reference evidence="2" key="1">
    <citation type="journal article" date="2021" name="Proc. Natl. Acad. Sci. U.S.A.">
        <title>Three genomes in the algal genus Volvox reveal the fate of a haploid sex-determining region after a transition to homothallism.</title>
        <authorList>
            <person name="Yamamoto K."/>
            <person name="Hamaji T."/>
            <person name="Kawai-Toyooka H."/>
            <person name="Matsuzaki R."/>
            <person name="Takahashi F."/>
            <person name="Nishimura Y."/>
            <person name="Kawachi M."/>
            <person name="Noguchi H."/>
            <person name="Minakuchi Y."/>
            <person name="Umen J.G."/>
            <person name="Toyoda A."/>
            <person name="Nozaki H."/>
        </authorList>
    </citation>
    <scope>NUCLEOTIDE SEQUENCE</scope>
    <source>
        <strain evidence="2">NIES-3780</strain>
    </source>
</reference>
<dbReference type="AlphaFoldDB" id="A0A8J4BSU9"/>
<protein>
    <submittedName>
        <fullName evidence="2">Uncharacterized protein</fullName>
    </submittedName>
</protein>
<dbReference type="EMBL" id="BNCO01000107">
    <property type="protein sequence ID" value="GIL67960.1"/>
    <property type="molecule type" value="Genomic_DNA"/>
</dbReference>
<feature type="region of interest" description="Disordered" evidence="1">
    <location>
        <begin position="181"/>
        <end position="228"/>
    </location>
</feature>
<feature type="region of interest" description="Disordered" evidence="1">
    <location>
        <begin position="118"/>
        <end position="158"/>
    </location>
</feature>